<protein>
    <recommendedName>
        <fullName evidence="5">Restriction of telomere capping protein 4</fullName>
    </recommendedName>
</protein>
<dbReference type="GO" id="GO:0005737">
    <property type="term" value="C:cytoplasm"/>
    <property type="evidence" value="ECO:0007669"/>
    <property type="project" value="UniProtKB-SubCell"/>
</dbReference>
<keyword evidence="6" id="KW-0963">Cytoplasm</keyword>
<evidence type="ECO:0000256" key="5">
    <source>
        <dbReference type="ARBA" id="ARBA00015162"/>
    </source>
</evidence>
<feature type="region of interest" description="Disordered" evidence="8">
    <location>
        <begin position="364"/>
        <end position="397"/>
    </location>
</feature>
<dbReference type="OrthoDB" id="128308at2759"/>
<evidence type="ECO:0000256" key="3">
    <source>
        <dbReference type="ARBA" id="ARBA00004496"/>
    </source>
</evidence>
<dbReference type="InterPro" id="IPR039024">
    <property type="entry name" value="RTC4"/>
</dbReference>
<dbReference type="Proteomes" id="UP000276215">
    <property type="component" value="Unassembled WGS sequence"/>
</dbReference>
<comment type="function">
    <text evidence="1">May be involved in a process influencing telomere capping.</text>
</comment>
<dbReference type="EMBL" id="ML120377">
    <property type="protein sequence ID" value="RPB00886.1"/>
    <property type="molecule type" value="Genomic_DNA"/>
</dbReference>
<feature type="compositionally biased region" description="Basic and acidic residues" evidence="8">
    <location>
        <begin position="163"/>
        <end position="178"/>
    </location>
</feature>
<evidence type="ECO:0000256" key="8">
    <source>
        <dbReference type="SAM" id="MobiDB-lite"/>
    </source>
</evidence>
<proteinExistence type="inferred from homology"/>
<evidence type="ECO:0000256" key="1">
    <source>
        <dbReference type="ARBA" id="ARBA00002738"/>
    </source>
</evidence>
<evidence type="ECO:0000256" key="7">
    <source>
        <dbReference type="ARBA" id="ARBA00023242"/>
    </source>
</evidence>
<feature type="compositionally biased region" description="Basic residues" evidence="8">
    <location>
        <begin position="431"/>
        <end position="442"/>
    </location>
</feature>
<feature type="region of interest" description="Disordered" evidence="8">
    <location>
        <begin position="1"/>
        <end position="319"/>
    </location>
</feature>
<gene>
    <name evidence="10" type="ORF">L873DRAFT_1788791</name>
</gene>
<dbReference type="PANTHER" id="PTHR41391">
    <property type="entry name" value="RESTRICTION OF TELOMERE CAPPING PROTEIN 4"/>
    <property type="match status" value="1"/>
</dbReference>
<feature type="domain" description="Restriction of telomere capping protein 4 C-terminal" evidence="9">
    <location>
        <begin position="528"/>
        <end position="648"/>
    </location>
</feature>
<accession>A0A3N4JRD9</accession>
<feature type="compositionally biased region" description="Basic and acidic residues" evidence="8">
    <location>
        <begin position="192"/>
        <end position="202"/>
    </location>
</feature>
<dbReference type="InterPro" id="IPR028094">
    <property type="entry name" value="RTC4_C"/>
</dbReference>
<feature type="compositionally biased region" description="Polar residues" evidence="8">
    <location>
        <begin position="102"/>
        <end position="111"/>
    </location>
</feature>
<comment type="similarity">
    <text evidence="4">Belongs to the RTC4 family.</text>
</comment>
<comment type="subcellular location">
    <subcellularLocation>
        <location evidence="3">Cytoplasm</location>
    </subcellularLocation>
    <subcellularLocation>
        <location evidence="2">Nucleus</location>
    </subcellularLocation>
</comment>
<keyword evidence="7" id="KW-0539">Nucleus</keyword>
<dbReference type="GO" id="GO:0005634">
    <property type="term" value="C:nucleus"/>
    <property type="evidence" value="ECO:0007669"/>
    <property type="project" value="UniProtKB-SubCell"/>
</dbReference>
<feature type="region of interest" description="Disordered" evidence="8">
    <location>
        <begin position="426"/>
        <end position="448"/>
    </location>
</feature>
<feature type="compositionally biased region" description="Polar residues" evidence="8">
    <location>
        <begin position="1"/>
        <end position="11"/>
    </location>
</feature>
<reference evidence="10 11" key="1">
    <citation type="journal article" date="2018" name="Nat. Ecol. Evol.">
        <title>Pezizomycetes genomes reveal the molecular basis of ectomycorrhizal truffle lifestyle.</title>
        <authorList>
            <person name="Murat C."/>
            <person name="Payen T."/>
            <person name="Noel B."/>
            <person name="Kuo A."/>
            <person name="Morin E."/>
            <person name="Chen J."/>
            <person name="Kohler A."/>
            <person name="Krizsan K."/>
            <person name="Balestrini R."/>
            <person name="Da Silva C."/>
            <person name="Montanini B."/>
            <person name="Hainaut M."/>
            <person name="Levati E."/>
            <person name="Barry K.W."/>
            <person name="Belfiori B."/>
            <person name="Cichocki N."/>
            <person name="Clum A."/>
            <person name="Dockter R.B."/>
            <person name="Fauchery L."/>
            <person name="Guy J."/>
            <person name="Iotti M."/>
            <person name="Le Tacon F."/>
            <person name="Lindquist E.A."/>
            <person name="Lipzen A."/>
            <person name="Malagnac F."/>
            <person name="Mello A."/>
            <person name="Molinier V."/>
            <person name="Miyauchi S."/>
            <person name="Poulain J."/>
            <person name="Riccioni C."/>
            <person name="Rubini A."/>
            <person name="Sitrit Y."/>
            <person name="Splivallo R."/>
            <person name="Traeger S."/>
            <person name="Wang M."/>
            <person name="Zifcakova L."/>
            <person name="Wipf D."/>
            <person name="Zambonelli A."/>
            <person name="Paolocci F."/>
            <person name="Nowrousian M."/>
            <person name="Ottonello S."/>
            <person name="Baldrian P."/>
            <person name="Spatafora J.W."/>
            <person name="Henrissat B."/>
            <person name="Nagy L.G."/>
            <person name="Aury J.M."/>
            <person name="Wincker P."/>
            <person name="Grigoriev I.V."/>
            <person name="Bonfante P."/>
            <person name="Martin F.M."/>
        </authorList>
    </citation>
    <scope>NUCLEOTIDE SEQUENCE [LARGE SCALE GENOMIC DNA]</scope>
    <source>
        <strain evidence="10 11">120613-1</strain>
    </source>
</reference>
<keyword evidence="11" id="KW-1185">Reference proteome</keyword>
<dbReference type="PANTHER" id="PTHR41391:SF1">
    <property type="entry name" value="RESTRICTION OF TELOMERE CAPPING PROTEIN 4"/>
    <property type="match status" value="1"/>
</dbReference>
<sequence>MSTRKSTSRYSGANEKNPKRPRVTKPTFMEVGPKFGGGRGKRETYMRAGNDDDEQDKRPFGVRANSQFSDAYAIRSPPHSPRRVTSLNNGIAKSPLFDDPLSSLNAPTITENRFARRTRTGKSVPAPSAYTDGNGSVGAQYIIPDTPADKQDKQKKQTKKRRFDYTRTADSLDYHDSAKGMLAERLTRSRSRSLEKDLESLKNDAFGAKRTSTSPSLSSLSSLSSLPSASSGETSPILINSDSPRKADPPKNNRSKRPSPTNFDSADGGDDRDDLIKPVEKKAKTSPISTWKTGEEKRGGRRPVTFKKATYGAGGRSGASTVPYAKELMKSHPFEAPLSRSEKLQKEREAGVAALSKIAQRANQNNQKISKKAGRSLAENEEVVESQGQDDPLAESSFINPREKFGFGIAREVDLKRLSDDDLDDDDLLRKSRKSTPKRRKFAQSPSPGIEKIECQACNEPLPVNFLDTWKDGRFKKGHVPLLEWMDICTEHKAVSLRGEWVRKGYPEINWKGLKRRIEGNYKSIEAILHGEIESPFLAIFQEQEKDVRGNPILLLRKDHRLQYPGYYGPRGANIMLHWLLRRFGKDITAYNNATSNLTHSSAAAFVQAVLVPEMAVRLIMEDMKVNEKRAREVLEESRSIGETLNLKDYQEDIYGTGGNWVDVNNLKN</sequence>
<feature type="compositionally biased region" description="Basic and acidic residues" evidence="8">
    <location>
        <begin position="274"/>
        <end position="283"/>
    </location>
</feature>
<dbReference type="AlphaFoldDB" id="A0A3N4JRD9"/>
<evidence type="ECO:0000256" key="2">
    <source>
        <dbReference type="ARBA" id="ARBA00004123"/>
    </source>
</evidence>
<dbReference type="Pfam" id="PF14474">
    <property type="entry name" value="RTC4"/>
    <property type="match status" value="1"/>
</dbReference>
<feature type="compositionally biased region" description="Low complexity" evidence="8">
    <location>
        <begin position="211"/>
        <end position="236"/>
    </location>
</feature>
<evidence type="ECO:0000259" key="9">
    <source>
        <dbReference type="SMART" id="SM01312"/>
    </source>
</evidence>
<evidence type="ECO:0000313" key="10">
    <source>
        <dbReference type="EMBL" id="RPB00886.1"/>
    </source>
</evidence>
<name>A0A3N4JRD9_9PEZI</name>
<dbReference type="SMART" id="SM01312">
    <property type="entry name" value="RTC4"/>
    <property type="match status" value="1"/>
</dbReference>
<dbReference type="STRING" id="1336337.A0A3N4JRD9"/>
<evidence type="ECO:0000313" key="11">
    <source>
        <dbReference type="Proteomes" id="UP000276215"/>
    </source>
</evidence>
<organism evidence="10 11">
    <name type="scientific">Choiromyces venosus 120613-1</name>
    <dbReference type="NCBI Taxonomy" id="1336337"/>
    <lineage>
        <taxon>Eukaryota</taxon>
        <taxon>Fungi</taxon>
        <taxon>Dikarya</taxon>
        <taxon>Ascomycota</taxon>
        <taxon>Pezizomycotina</taxon>
        <taxon>Pezizomycetes</taxon>
        <taxon>Pezizales</taxon>
        <taxon>Tuberaceae</taxon>
        <taxon>Choiromyces</taxon>
    </lineage>
</organism>
<evidence type="ECO:0000256" key="6">
    <source>
        <dbReference type="ARBA" id="ARBA00022490"/>
    </source>
</evidence>
<evidence type="ECO:0000256" key="4">
    <source>
        <dbReference type="ARBA" id="ARBA00009461"/>
    </source>
</evidence>